<organism evidence="3 4">
    <name type="scientific">Corynebacterium pygosceleis</name>
    <dbReference type="NCBI Taxonomy" id="2800406"/>
    <lineage>
        <taxon>Bacteria</taxon>
        <taxon>Bacillati</taxon>
        <taxon>Actinomycetota</taxon>
        <taxon>Actinomycetes</taxon>
        <taxon>Mycobacteriales</taxon>
        <taxon>Corynebacteriaceae</taxon>
        <taxon>Corynebacterium</taxon>
    </lineage>
</organism>
<gene>
    <name evidence="2" type="ORF">OS125_07430</name>
    <name evidence="3" type="ORF">OS129_11095</name>
</gene>
<keyword evidence="1" id="KW-0472">Membrane</keyword>
<dbReference type="RefSeq" id="WP_234039233.1">
    <property type="nucleotide sequence ID" value="NZ_JAENIQ020000001.1"/>
</dbReference>
<keyword evidence="1" id="KW-0812">Transmembrane</keyword>
<evidence type="ECO:0000313" key="3">
    <source>
        <dbReference type="EMBL" id="MCX7469411.1"/>
    </source>
</evidence>
<keyword evidence="1" id="KW-1133">Transmembrane helix</keyword>
<protein>
    <submittedName>
        <fullName evidence="3">SdpI family protein</fullName>
    </submittedName>
</protein>
<evidence type="ECO:0000313" key="5">
    <source>
        <dbReference type="Proteomes" id="UP001081709"/>
    </source>
</evidence>
<dbReference type="Pfam" id="PF13630">
    <property type="entry name" value="SdpI"/>
    <property type="match status" value="1"/>
</dbReference>
<dbReference type="Proteomes" id="UP001081709">
    <property type="component" value="Unassembled WGS sequence"/>
</dbReference>
<dbReference type="EMBL" id="JAPMKU010000008">
    <property type="protein sequence ID" value="MCX7469411.1"/>
    <property type="molecule type" value="Genomic_DNA"/>
</dbReference>
<dbReference type="Proteomes" id="UP001071478">
    <property type="component" value="Unassembled WGS sequence"/>
</dbReference>
<reference evidence="3" key="1">
    <citation type="submission" date="2022-11" db="EMBL/GenBank/DDBJ databases">
        <title>Corynebacterium sp. isolated from Penguins.</title>
        <authorList>
            <person name="Sedlar K."/>
            <person name="Svec P."/>
        </authorList>
    </citation>
    <scope>NUCLEOTIDE SEQUENCE</scope>
    <source>
        <strain evidence="2">P7003</strain>
        <strain evidence="3">P7374</strain>
    </source>
</reference>
<accession>A0A9Q4CAP5</accession>
<name>A0A9Q4CAP5_9CORY</name>
<feature type="transmembrane region" description="Helical" evidence="1">
    <location>
        <begin position="46"/>
        <end position="71"/>
    </location>
</feature>
<evidence type="ECO:0000256" key="1">
    <source>
        <dbReference type="SAM" id="Phobius"/>
    </source>
</evidence>
<dbReference type="InterPro" id="IPR025962">
    <property type="entry name" value="SdpI/YhfL"/>
</dbReference>
<keyword evidence="5" id="KW-1185">Reference proteome</keyword>
<sequence>MIAISVVLFLLALILLITGVLGWAGKLPGNPVLGIHVAEVRKSEDVWVLAHRAAGPLWIAGGVLMFVGAVIGVSASGWMWLLPVVAVVAALVFTGAGAGLGARVAAAADVAANRNAEAGGGCSSGGGCCGGDGADTREDTPTVDLDAVRRAASQADGN</sequence>
<comment type="caution">
    <text evidence="3">The sequence shown here is derived from an EMBL/GenBank/DDBJ whole genome shotgun (WGS) entry which is preliminary data.</text>
</comment>
<dbReference type="AlphaFoldDB" id="A0A9Q4CAP5"/>
<feature type="transmembrane region" description="Helical" evidence="1">
    <location>
        <begin position="78"/>
        <end position="100"/>
    </location>
</feature>
<evidence type="ECO:0000313" key="2">
    <source>
        <dbReference type="EMBL" id="MCX7445077.1"/>
    </source>
</evidence>
<dbReference type="EMBL" id="JAPMKV010000004">
    <property type="protein sequence ID" value="MCX7445077.1"/>
    <property type="molecule type" value="Genomic_DNA"/>
</dbReference>
<evidence type="ECO:0000313" key="4">
    <source>
        <dbReference type="Proteomes" id="UP001071478"/>
    </source>
</evidence>
<proteinExistence type="predicted"/>